<dbReference type="PRINTS" id="PR01609">
    <property type="entry name" value="CD36FAMILY"/>
</dbReference>
<evidence type="ECO:0000256" key="2">
    <source>
        <dbReference type="ARBA" id="ARBA00010532"/>
    </source>
</evidence>
<evidence type="ECO:0000313" key="9">
    <source>
        <dbReference type="Proteomes" id="UP001652740"/>
    </source>
</evidence>
<sequence length="493" mass="56010">MVSSSMKSGLYLGFGSVLVVIGAIMAACWPPLFMKQLQKMMVLTNESMSFEMWREPPVPMYLECYLFNMSNVDDILAGKNVKPRLVQLGPYVYREIHTKENMTWNNENNTLTYFNQRWWHFQPEMSNGSLSDNITSINPIIVSVAYELRYNNVLERILANAFLRLIHENMFVTANVTSWLFDGIEDPLLNIASQIPFLPYDLPYDKFAWFYERNGSLTFDGSFNMNTGAADFSQLGNIEMWQYSNRTMYRDECGAVRGSTGELWAPELGQQEVYVFAPDMCTYLILPIDKELTVEGITGVQYAANDSVFDNGHKYPHMACYCAAQRDADCVPAGALNVSACRLGAPAFVSLPHLLHAAPHYRDRVDGLHPLPEHNFRLTLEMFTGMPLAVSAQLQINFLVRHYAGMSLNNQLPDDTLVPMFWFRQEVVVTPEYAQQARTALRLRYWVPYAFYVLTAIGLLLLVPGVAILTKRKMNSPSTEPIIHSEATVAETQ</sequence>
<dbReference type="Proteomes" id="UP001652740">
    <property type="component" value="Unplaced"/>
</dbReference>
<dbReference type="PANTHER" id="PTHR11923:SF114">
    <property type="entry name" value="FI02050P-RELATED"/>
    <property type="match status" value="1"/>
</dbReference>
<dbReference type="GeneID" id="113513798"/>
<keyword evidence="3" id="KW-1003">Cell membrane</keyword>
<feature type="transmembrane region" description="Helical" evidence="8">
    <location>
        <begin position="446"/>
        <end position="469"/>
    </location>
</feature>
<evidence type="ECO:0000256" key="3">
    <source>
        <dbReference type="ARBA" id="ARBA00022475"/>
    </source>
</evidence>
<proteinExistence type="inferred from homology"/>
<evidence type="ECO:0000256" key="8">
    <source>
        <dbReference type="SAM" id="Phobius"/>
    </source>
</evidence>
<organism evidence="9 10">
    <name type="scientific">Galleria mellonella</name>
    <name type="common">Greater wax moth</name>
    <dbReference type="NCBI Taxonomy" id="7137"/>
    <lineage>
        <taxon>Eukaryota</taxon>
        <taxon>Metazoa</taxon>
        <taxon>Ecdysozoa</taxon>
        <taxon>Arthropoda</taxon>
        <taxon>Hexapoda</taxon>
        <taxon>Insecta</taxon>
        <taxon>Pterygota</taxon>
        <taxon>Neoptera</taxon>
        <taxon>Endopterygota</taxon>
        <taxon>Lepidoptera</taxon>
        <taxon>Glossata</taxon>
        <taxon>Ditrysia</taxon>
        <taxon>Pyraloidea</taxon>
        <taxon>Pyralidae</taxon>
        <taxon>Galleriinae</taxon>
        <taxon>Galleria</taxon>
    </lineage>
</organism>
<evidence type="ECO:0000256" key="7">
    <source>
        <dbReference type="ARBA" id="ARBA00023180"/>
    </source>
</evidence>
<keyword evidence="7" id="KW-0325">Glycoprotein</keyword>
<name>A0ABM3MUI7_GALME</name>
<keyword evidence="9" id="KW-1185">Reference proteome</keyword>
<keyword evidence="4 8" id="KW-0812">Transmembrane</keyword>
<protein>
    <submittedName>
        <fullName evidence="10">Protein croquemort-like isoform X1</fullName>
    </submittedName>
</protein>
<gene>
    <name evidence="10" type="primary">LOC113513798</name>
</gene>
<dbReference type="InterPro" id="IPR002159">
    <property type="entry name" value="CD36_fam"/>
</dbReference>
<comment type="subcellular location">
    <subcellularLocation>
        <location evidence="1">Cell membrane</location>
    </subcellularLocation>
</comment>
<dbReference type="Pfam" id="PF01130">
    <property type="entry name" value="CD36"/>
    <property type="match status" value="1"/>
</dbReference>
<dbReference type="RefSeq" id="XP_052755027.1">
    <property type="nucleotide sequence ID" value="XM_052899067.1"/>
</dbReference>
<evidence type="ECO:0000256" key="4">
    <source>
        <dbReference type="ARBA" id="ARBA00022692"/>
    </source>
</evidence>
<evidence type="ECO:0000256" key="1">
    <source>
        <dbReference type="ARBA" id="ARBA00004236"/>
    </source>
</evidence>
<accession>A0ABM3MUI7</accession>
<evidence type="ECO:0000313" key="10">
    <source>
        <dbReference type="RefSeq" id="XP_052755027.1"/>
    </source>
</evidence>
<reference evidence="10" key="1">
    <citation type="submission" date="2025-08" db="UniProtKB">
        <authorList>
            <consortium name="RefSeq"/>
        </authorList>
    </citation>
    <scope>IDENTIFICATION</scope>
    <source>
        <tissue evidence="10">Whole larvae</tissue>
    </source>
</reference>
<dbReference type="PANTHER" id="PTHR11923">
    <property type="entry name" value="SCAVENGER RECEPTOR CLASS B TYPE-1 SR-B1"/>
    <property type="match status" value="1"/>
</dbReference>
<evidence type="ECO:0000256" key="5">
    <source>
        <dbReference type="ARBA" id="ARBA00022989"/>
    </source>
</evidence>
<dbReference type="PROSITE" id="PS51257">
    <property type="entry name" value="PROKAR_LIPOPROTEIN"/>
    <property type="match status" value="1"/>
</dbReference>
<evidence type="ECO:0000256" key="6">
    <source>
        <dbReference type="ARBA" id="ARBA00023136"/>
    </source>
</evidence>
<comment type="similarity">
    <text evidence="2">Belongs to the CD36 family.</text>
</comment>
<keyword evidence="5 8" id="KW-1133">Transmembrane helix</keyword>
<keyword evidence="6 8" id="KW-0472">Membrane</keyword>